<accession>A0ABR2WFH6</accession>
<dbReference type="EMBL" id="JASJQH010002399">
    <property type="protein sequence ID" value="KAK9760226.1"/>
    <property type="molecule type" value="Genomic_DNA"/>
</dbReference>
<name>A0ABR2WFH6_9FUNG</name>
<keyword evidence="2" id="KW-1185">Reference proteome</keyword>
<evidence type="ECO:0000313" key="1">
    <source>
        <dbReference type="EMBL" id="KAK9760226.1"/>
    </source>
</evidence>
<proteinExistence type="predicted"/>
<gene>
    <name evidence="1" type="ORF">K7432_015995</name>
</gene>
<evidence type="ECO:0000313" key="2">
    <source>
        <dbReference type="Proteomes" id="UP001479436"/>
    </source>
</evidence>
<reference evidence="1 2" key="1">
    <citation type="submission" date="2023-04" db="EMBL/GenBank/DDBJ databases">
        <title>Genome of Basidiobolus ranarum AG-B5.</title>
        <authorList>
            <person name="Stajich J.E."/>
            <person name="Carter-House D."/>
            <person name="Gryganskyi A."/>
        </authorList>
    </citation>
    <scope>NUCLEOTIDE SEQUENCE [LARGE SCALE GENOMIC DNA]</scope>
    <source>
        <strain evidence="1 2">AG-B5</strain>
    </source>
</reference>
<protein>
    <submittedName>
        <fullName evidence="1">Uncharacterized protein</fullName>
    </submittedName>
</protein>
<dbReference type="Proteomes" id="UP001479436">
    <property type="component" value="Unassembled WGS sequence"/>
</dbReference>
<comment type="caution">
    <text evidence="1">The sequence shown here is derived from an EMBL/GenBank/DDBJ whole genome shotgun (WGS) entry which is preliminary data.</text>
</comment>
<sequence length="77" mass="9321">MGLIEKIQNSYLFTHWKVRKYTKRRNGCYELDHRDAKYYKRNYSDGVYQNEDLSSFGSVPPRQNFQMIRSSEAYNDI</sequence>
<organism evidence="1 2">
    <name type="scientific">Basidiobolus ranarum</name>
    <dbReference type="NCBI Taxonomy" id="34480"/>
    <lineage>
        <taxon>Eukaryota</taxon>
        <taxon>Fungi</taxon>
        <taxon>Fungi incertae sedis</taxon>
        <taxon>Zoopagomycota</taxon>
        <taxon>Entomophthoromycotina</taxon>
        <taxon>Basidiobolomycetes</taxon>
        <taxon>Basidiobolales</taxon>
        <taxon>Basidiobolaceae</taxon>
        <taxon>Basidiobolus</taxon>
    </lineage>
</organism>